<evidence type="ECO:0000313" key="7">
    <source>
        <dbReference type="Proteomes" id="UP000326903"/>
    </source>
</evidence>
<reference evidence="6 7" key="1">
    <citation type="submission" date="2019-09" db="EMBL/GenBank/DDBJ databases">
        <title>Draft genome sequence of Ginsengibacter sp. BR5-29.</title>
        <authorList>
            <person name="Im W.-T."/>
        </authorList>
    </citation>
    <scope>NUCLEOTIDE SEQUENCE [LARGE SCALE GENOMIC DNA]</scope>
    <source>
        <strain evidence="6 7">BR5-29</strain>
    </source>
</reference>
<dbReference type="InterPro" id="IPR003594">
    <property type="entry name" value="HATPase_dom"/>
</dbReference>
<dbReference type="InterPro" id="IPR011990">
    <property type="entry name" value="TPR-like_helical_dom_sf"/>
</dbReference>
<dbReference type="EC" id="2.7.13.3" evidence="2"/>
<evidence type="ECO:0000256" key="3">
    <source>
        <dbReference type="ARBA" id="ARBA00022553"/>
    </source>
</evidence>
<gene>
    <name evidence="6" type="ORF">FW778_14575</name>
</gene>
<feature type="transmembrane region" description="Helical" evidence="4">
    <location>
        <begin position="367"/>
        <end position="386"/>
    </location>
</feature>
<dbReference type="PRINTS" id="PR00344">
    <property type="entry name" value="BCTRLSENSOR"/>
</dbReference>
<dbReference type="Pfam" id="PF00512">
    <property type="entry name" value="HisKA"/>
    <property type="match status" value="1"/>
</dbReference>
<dbReference type="SMART" id="SM00387">
    <property type="entry name" value="HATPase_c"/>
    <property type="match status" value="1"/>
</dbReference>
<dbReference type="AlphaFoldDB" id="A0A5J5IFN8"/>
<dbReference type="InterPro" id="IPR004358">
    <property type="entry name" value="Sig_transdc_His_kin-like_C"/>
</dbReference>
<evidence type="ECO:0000256" key="4">
    <source>
        <dbReference type="SAM" id="Phobius"/>
    </source>
</evidence>
<dbReference type="SUPFAM" id="SSF48452">
    <property type="entry name" value="TPR-like"/>
    <property type="match status" value="2"/>
</dbReference>
<keyword evidence="4" id="KW-0812">Transmembrane</keyword>
<dbReference type="InterPro" id="IPR003661">
    <property type="entry name" value="HisK_dim/P_dom"/>
</dbReference>
<accession>A0A5J5IFN8</accession>
<dbReference type="PROSITE" id="PS50109">
    <property type="entry name" value="HIS_KIN"/>
    <property type="match status" value="1"/>
</dbReference>
<dbReference type="SMART" id="SM00388">
    <property type="entry name" value="HisKA"/>
    <property type="match status" value="1"/>
</dbReference>
<name>A0A5J5IFN8_9BACT</name>
<keyword evidence="4" id="KW-0472">Membrane</keyword>
<dbReference type="EMBL" id="VYQF01000004">
    <property type="protein sequence ID" value="KAA9037990.1"/>
    <property type="molecule type" value="Genomic_DNA"/>
</dbReference>
<dbReference type="Gene3D" id="1.25.40.10">
    <property type="entry name" value="Tetratricopeptide repeat domain"/>
    <property type="match status" value="2"/>
</dbReference>
<proteinExistence type="predicted"/>
<evidence type="ECO:0000313" key="6">
    <source>
        <dbReference type="EMBL" id="KAA9037990.1"/>
    </source>
</evidence>
<dbReference type="SUPFAM" id="SSF55874">
    <property type="entry name" value="ATPase domain of HSP90 chaperone/DNA topoisomerase II/histidine kinase"/>
    <property type="match status" value="1"/>
</dbReference>
<keyword evidence="4" id="KW-1133">Transmembrane helix</keyword>
<feature type="domain" description="Histidine kinase" evidence="5">
    <location>
        <begin position="436"/>
        <end position="684"/>
    </location>
</feature>
<dbReference type="Gene3D" id="3.30.565.10">
    <property type="entry name" value="Histidine kinase-like ATPase, C-terminal domain"/>
    <property type="match status" value="1"/>
</dbReference>
<protein>
    <recommendedName>
        <fullName evidence="2">histidine kinase</fullName>
        <ecNumber evidence="2">2.7.13.3</ecNumber>
    </recommendedName>
</protein>
<sequence length="684" mass="77852">MNKTKLNIEAIKKLITFILIIFSVSNLFAQNKKLDELKLQLSKEKTDTGRIKLLINMGRLGFGRAKNDSALWYLQEALALSKKIHYRKGEIYARQEMTNFLRYTGNYPEALKMSLENLKIDEQYHQYDALFYQTRLIGWIYGSMGDNKKQLDYSKKLEVLAHSGSYKGSGQKITTTTADNCMALAYSSLHVWDSALHYQLLIYKSALKNEDLMWLALATGGLGDSYSEKGNNDSAFFFYRNSIPYAIKVSRRDIVAASELGIATLFHKKDQLDSALYYARQSLKDLGKTDEPNVMMDAYSLLSKLYQRGHRYDSAYNYLQNYITLKDSIYNQAKIAQAQNLSFNETLQQEQIKQAKKEAEQQYKTKIKVYILAAIILVFLVIAFLLSRNLRNKRKANLLLSKQKEEIQTTLSELKSTQKQLIQSEKMASLGELTAGIAHEIQNPLNFVNNFSEVSKELLDEMKTELDNGNADDAKEIANDVIQNLEKINHHGKRADAIVKGMLQHSRISTGVKEPTDINALADEYLRLSYHGLRAKDKSFNSEMQTDFDKTLEKVNIIPQDIGRVLLNLYNNAFYAVQQKQKEAAEQRLPTFERSTTRYVPTVWVSTKKVTDKVLLTVKDNGNGIPQKVVDKIFHPFFTTKPTGEGTGLGLSLSYDIVKAHGGEIKVESEEHTGTIFMIQLPIS</sequence>
<comment type="catalytic activity">
    <reaction evidence="1">
        <text>ATP + protein L-histidine = ADP + protein N-phospho-L-histidine.</text>
        <dbReference type="EC" id="2.7.13.3"/>
    </reaction>
</comment>
<dbReference type="PANTHER" id="PTHR43065:SF42">
    <property type="entry name" value="TWO-COMPONENT SENSOR PPRA"/>
    <property type="match status" value="1"/>
</dbReference>
<evidence type="ECO:0000259" key="5">
    <source>
        <dbReference type="PROSITE" id="PS50109"/>
    </source>
</evidence>
<dbReference type="Pfam" id="PF02518">
    <property type="entry name" value="HATPase_c"/>
    <property type="match status" value="1"/>
</dbReference>
<dbReference type="GO" id="GO:0000155">
    <property type="term" value="F:phosphorelay sensor kinase activity"/>
    <property type="evidence" value="ECO:0007669"/>
    <property type="project" value="InterPro"/>
</dbReference>
<evidence type="ECO:0000256" key="2">
    <source>
        <dbReference type="ARBA" id="ARBA00012438"/>
    </source>
</evidence>
<dbReference type="InterPro" id="IPR005467">
    <property type="entry name" value="His_kinase_dom"/>
</dbReference>
<dbReference type="RefSeq" id="WP_150415518.1">
    <property type="nucleotide sequence ID" value="NZ_VYQF01000004.1"/>
</dbReference>
<dbReference type="CDD" id="cd00082">
    <property type="entry name" value="HisKA"/>
    <property type="match status" value="1"/>
</dbReference>
<dbReference type="InterPro" id="IPR036890">
    <property type="entry name" value="HATPase_C_sf"/>
</dbReference>
<organism evidence="6 7">
    <name type="scientific">Ginsengibacter hankyongi</name>
    <dbReference type="NCBI Taxonomy" id="2607284"/>
    <lineage>
        <taxon>Bacteria</taxon>
        <taxon>Pseudomonadati</taxon>
        <taxon>Bacteroidota</taxon>
        <taxon>Chitinophagia</taxon>
        <taxon>Chitinophagales</taxon>
        <taxon>Chitinophagaceae</taxon>
        <taxon>Ginsengibacter</taxon>
    </lineage>
</organism>
<keyword evidence="3" id="KW-0597">Phosphoprotein</keyword>
<dbReference type="Gene3D" id="1.10.287.130">
    <property type="match status" value="1"/>
</dbReference>
<dbReference type="InterPro" id="IPR036097">
    <property type="entry name" value="HisK_dim/P_sf"/>
</dbReference>
<comment type="caution">
    <text evidence="6">The sequence shown here is derived from an EMBL/GenBank/DDBJ whole genome shotgun (WGS) entry which is preliminary data.</text>
</comment>
<dbReference type="PANTHER" id="PTHR43065">
    <property type="entry name" value="SENSOR HISTIDINE KINASE"/>
    <property type="match status" value="1"/>
</dbReference>
<keyword evidence="7" id="KW-1185">Reference proteome</keyword>
<evidence type="ECO:0000256" key="1">
    <source>
        <dbReference type="ARBA" id="ARBA00000085"/>
    </source>
</evidence>
<dbReference type="SUPFAM" id="SSF47384">
    <property type="entry name" value="Homodimeric domain of signal transducing histidine kinase"/>
    <property type="match status" value="1"/>
</dbReference>
<dbReference type="Proteomes" id="UP000326903">
    <property type="component" value="Unassembled WGS sequence"/>
</dbReference>